<comment type="similarity">
    <text evidence="2 9">Belongs to the outer membrane factor (OMF) (TC 1.B.17) family.</text>
</comment>
<keyword evidence="7 9" id="KW-0564">Palmitate</keyword>
<evidence type="ECO:0000256" key="6">
    <source>
        <dbReference type="ARBA" id="ARBA00023136"/>
    </source>
</evidence>
<evidence type="ECO:0000256" key="3">
    <source>
        <dbReference type="ARBA" id="ARBA00022452"/>
    </source>
</evidence>
<keyword evidence="3 9" id="KW-1134">Transmembrane beta strand</keyword>
<gene>
    <name evidence="11" type="ORF">NXS09_02380</name>
</gene>
<evidence type="ECO:0000256" key="7">
    <source>
        <dbReference type="ARBA" id="ARBA00023139"/>
    </source>
</evidence>
<sequence length="470" mass="52041">MKFDAIVRSLAVTGLVFVTACAPFGKQTPLEYPTAYLLPEGHSTREIQGAWWTSLKDAKLNTLVAQALQNAPNLRIIKARFEQAQAQLGVVQASGKTQVGLSVQGVGTYVTPKPSAPQFDTNHLLLLANMAVEGSWSFDFWGKNQARIQSALGRRRAIAYEAIQARLEVAHAVAVQYFVWQALEARLQLVEQRIELVAANEKLLEQRVRANILAPSALYQAESAKQQLDMEKLQLSRQIQQVRHSLATAIGRSPNELDNWKPSAQKDAPVLAVNKIRADLLSRRPDIAAQKALLQASEQDIREAKAEFYPNIELRVLAGLSHIDAFDIVRGKNSGALTVLPAIHLPLFTSGALQSNLAVRNSQFNEQVAVYDQTVLNAMRSAADAVSAYQSLRKQVDLQQRMIRTAEKSEAASARRMRAGLENGIDSLRKQDETLQYQIQLVQGRADLLAAWSNLHMQLGGGFNRRVKSR</sequence>
<evidence type="ECO:0000256" key="4">
    <source>
        <dbReference type="ARBA" id="ARBA00022692"/>
    </source>
</evidence>
<evidence type="ECO:0000313" key="12">
    <source>
        <dbReference type="Proteomes" id="UP001166947"/>
    </source>
</evidence>
<keyword evidence="6 9" id="KW-0472">Membrane</keyword>
<evidence type="ECO:0000256" key="5">
    <source>
        <dbReference type="ARBA" id="ARBA00022729"/>
    </source>
</evidence>
<dbReference type="RefSeq" id="WP_259290969.1">
    <property type="nucleotide sequence ID" value="NZ_JANUXW010000002.1"/>
</dbReference>
<evidence type="ECO:0000256" key="9">
    <source>
        <dbReference type="RuleBase" id="RU362097"/>
    </source>
</evidence>
<protein>
    <submittedName>
        <fullName evidence="11">Efflux transporter outer membrane subunit</fullName>
    </submittedName>
</protein>
<dbReference type="PANTHER" id="PTHR30203:SF20">
    <property type="entry name" value="MULTIDRUG RESISTANCE OUTER MEMBRANE PROTEIN MDTP-RELATED"/>
    <property type="match status" value="1"/>
</dbReference>
<evidence type="ECO:0000256" key="2">
    <source>
        <dbReference type="ARBA" id="ARBA00007613"/>
    </source>
</evidence>
<dbReference type="InterPro" id="IPR010131">
    <property type="entry name" value="MdtP/NodT-like"/>
</dbReference>
<keyword evidence="12" id="KW-1185">Reference proteome</keyword>
<dbReference type="NCBIfam" id="TIGR01845">
    <property type="entry name" value="outer_NodT"/>
    <property type="match status" value="1"/>
</dbReference>
<evidence type="ECO:0000256" key="8">
    <source>
        <dbReference type="ARBA" id="ARBA00023288"/>
    </source>
</evidence>
<dbReference type="PROSITE" id="PS51257">
    <property type="entry name" value="PROKAR_LIPOPROTEIN"/>
    <property type="match status" value="1"/>
</dbReference>
<comment type="subcellular location">
    <subcellularLocation>
        <location evidence="9">Cell membrane</location>
        <topology evidence="9">Lipid-anchor</topology>
    </subcellularLocation>
    <subcellularLocation>
        <location evidence="1">Membrane</location>
    </subcellularLocation>
</comment>
<name>A0ABT2FB02_9NEIS</name>
<organism evidence="11 12">
    <name type="scientific">Neisseria montereyensis</name>
    <dbReference type="NCBI Taxonomy" id="2973938"/>
    <lineage>
        <taxon>Bacteria</taxon>
        <taxon>Pseudomonadati</taxon>
        <taxon>Pseudomonadota</taxon>
        <taxon>Betaproteobacteria</taxon>
        <taxon>Neisseriales</taxon>
        <taxon>Neisseriaceae</taxon>
        <taxon>Neisseria</taxon>
    </lineage>
</organism>
<dbReference type="InterPro" id="IPR003423">
    <property type="entry name" value="OMP_efflux"/>
</dbReference>
<keyword evidence="5" id="KW-0732">Signal</keyword>
<keyword evidence="10" id="KW-0175">Coiled coil</keyword>
<keyword evidence="4 9" id="KW-0812">Transmembrane</keyword>
<proteinExistence type="inferred from homology"/>
<dbReference type="PANTHER" id="PTHR30203">
    <property type="entry name" value="OUTER MEMBRANE CATION EFFLUX PROTEIN"/>
    <property type="match status" value="1"/>
</dbReference>
<feature type="coiled-coil region" evidence="10">
    <location>
        <begin position="389"/>
        <end position="431"/>
    </location>
</feature>
<dbReference type="EMBL" id="JANUXW010000002">
    <property type="protein sequence ID" value="MCS4533146.1"/>
    <property type="molecule type" value="Genomic_DNA"/>
</dbReference>
<accession>A0ABT2FB02</accession>
<dbReference type="Pfam" id="PF02321">
    <property type="entry name" value="OEP"/>
    <property type="match status" value="2"/>
</dbReference>
<keyword evidence="8 9" id="KW-0449">Lipoprotein</keyword>
<evidence type="ECO:0000313" key="11">
    <source>
        <dbReference type="EMBL" id="MCS4533146.1"/>
    </source>
</evidence>
<dbReference type="SUPFAM" id="SSF56954">
    <property type="entry name" value="Outer membrane efflux proteins (OEP)"/>
    <property type="match status" value="1"/>
</dbReference>
<reference evidence="11" key="1">
    <citation type="submission" date="2022-08" db="EMBL/GenBank/DDBJ databases">
        <authorList>
            <person name="Volokhov D.V."/>
            <person name="Furtak V.A."/>
            <person name="Zagorodnyaya T.A."/>
        </authorList>
    </citation>
    <scope>NUCLEOTIDE SEQUENCE</scope>
    <source>
        <strain evidence="11">CSL10203-ORH2</strain>
    </source>
</reference>
<dbReference type="Proteomes" id="UP001166947">
    <property type="component" value="Unassembled WGS sequence"/>
</dbReference>
<dbReference type="Gene3D" id="2.20.200.10">
    <property type="entry name" value="Outer membrane efflux proteins (OEP)"/>
    <property type="match status" value="1"/>
</dbReference>
<evidence type="ECO:0000256" key="1">
    <source>
        <dbReference type="ARBA" id="ARBA00004370"/>
    </source>
</evidence>
<evidence type="ECO:0000256" key="10">
    <source>
        <dbReference type="SAM" id="Coils"/>
    </source>
</evidence>
<reference evidence="11" key="2">
    <citation type="journal article" date="2023" name="Curr. Microbiol.">
        <title>Neisseria montereyensis sp. nov., Isolated from Oropharynx of California Sea Lion (Zalophus californianus): Genomic, Phylogenetic, and Phenotypic Study.</title>
        <authorList>
            <person name="Volokhov D.V."/>
            <person name="Zagorodnyaya T.A."/>
            <person name="Furtak V.A."/>
            <person name="Nattanmai G."/>
            <person name="Randall L."/>
            <person name="Jose S."/>
            <person name="Gao Y."/>
            <person name="Gulland F.M."/>
            <person name="Eisenberg T."/>
            <person name="Delmonte P."/>
            <person name="Blom J."/>
            <person name="Mitchell K.K."/>
        </authorList>
    </citation>
    <scope>NUCLEOTIDE SEQUENCE</scope>
    <source>
        <strain evidence="11">CSL10203-ORH2</strain>
    </source>
</reference>
<comment type="caution">
    <text evidence="11">The sequence shown here is derived from an EMBL/GenBank/DDBJ whole genome shotgun (WGS) entry which is preliminary data.</text>
</comment>
<dbReference type="Gene3D" id="1.20.1600.10">
    <property type="entry name" value="Outer membrane efflux proteins (OEP)"/>
    <property type="match status" value="1"/>
</dbReference>